<dbReference type="InterPro" id="IPR035903">
    <property type="entry name" value="HesB-like_dom_sf"/>
</dbReference>
<evidence type="ECO:0000313" key="3">
    <source>
        <dbReference type="Proteomes" id="UP000051084"/>
    </source>
</evidence>
<comment type="caution">
    <text evidence="2">The sequence shown here is derived from an EMBL/GenBank/DDBJ whole genome shotgun (WGS) entry which is preliminary data.</text>
</comment>
<dbReference type="EMBL" id="AZGC01000039">
    <property type="protein sequence ID" value="KRL93960.1"/>
    <property type="molecule type" value="Genomic_DNA"/>
</dbReference>
<dbReference type="Pfam" id="PF01521">
    <property type="entry name" value="Fe-S_biosyn"/>
    <property type="match status" value="1"/>
</dbReference>
<dbReference type="SUPFAM" id="SSF89360">
    <property type="entry name" value="HesB-like domain"/>
    <property type="match status" value="1"/>
</dbReference>
<dbReference type="RefSeq" id="WP_054652886.1">
    <property type="nucleotide sequence ID" value="NZ_AZGC01000039.1"/>
</dbReference>
<dbReference type="InterPro" id="IPR000361">
    <property type="entry name" value="ATAP_core_dom"/>
</dbReference>
<evidence type="ECO:0000313" key="2">
    <source>
        <dbReference type="EMBL" id="KRL93960.1"/>
    </source>
</evidence>
<sequence length="130" mass="14647">MKITFIPAAIKYLDRYQPAEHKLMLDYDDGVGPFSKLGNCSMEDSFKLLFVDPDLVVTDFNAVMDSNLGPIYYKDYTQPQFDDEMKVDFNSKYFLLPLSGPSGRLTENLELQTVTASDLAPTTQGTTHDC</sequence>
<dbReference type="STRING" id="417373.GCA_001570685_00522"/>
<accession>A0A0R1URD7</accession>
<keyword evidence="3" id="KW-1185">Reference proteome</keyword>
<evidence type="ECO:0000259" key="1">
    <source>
        <dbReference type="Pfam" id="PF01521"/>
    </source>
</evidence>
<feature type="domain" description="Core" evidence="1">
    <location>
        <begin position="1"/>
        <end position="112"/>
    </location>
</feature>
<reference evidence="2 3" key="1">
    <citation type="journal article" date="2015" name="Genome Announc.">
        <title>Expanding the biotechnology potential of lactobacilli through comparative genomics of 213 strains and associated genera.</title>
        <authorList>
            <person name="Sun Z."/>
            <person name="Harris H.M."/>
            <person name="McCann A."/>
            <person name="Guo C."/>
            <person name="Argimon S."/>
            <person name="Zhang W."/>
            <person name="Yang X."/>
            <person name="Jeffery I.B."/>
            <person name="Cooney J.C."/>
            <person name="Kagawa T.F."/>
            <person name="Liu W."/>
            <person name="Song Y."/>
            <person name="Salvetti E."/>
            <person name="Wrobel A."/>
            <person name="Rasinkangas P."/>
            <person name="Parkhill J."/>
            <person name="Rea M.C."/>
            <person name="O'Sullivan O."/>
            <person name="Ritari J."/>
            <person name="Douillard F.P."/>
            <person name="Paul Ross R."/>
            <person name="Yang R."/>
            <person name="Briner A.E."/>
            <person name="Felis G.E."/>
            <person name="de Vos W.M."/>
            <person name="Barrangou R."/>
            <person name="Klaenhammer T.R."/>
            <person name="Caufield P.W."/>
            <person name="Cui Y."/>
            <person name="Zhang H."/>
            <person name="O'Toole P.W."/>
        </authorList>
    </citation>
    <scope>NUCLEOTIDE SEQUENCE [LARGE SCALE GENOMIC DNA]</scope>
    <source>
        <strain evidence="2 3">DSM 18793</strain>
    </source>
</reference>
<organism evidence="2 3">
    <name type="scientific">Limosilactobacillus equigenerosi DSM 18793 = JCM 14505</name>
    <dbReference type="NCBI Taxonomy" id="1423742"/>
    <lineage>
        <taxon>Bacteria</taxon>
        <taxon>Bacillati</taxon>
        <taxon>Bacillota</taxon>
        <taxon>Bacilli</taxon>
        <taxon>Lactobacillales</taxon>
        <taxon>Lactobacillaceae</taxon>
        <taxon>Limosilactobacillus</taxon>
    </lineage>
</organism>
<dbReference type="PATRIC" id="fig|1423742.4.peg.1485"/>
<dbReference type="Proteomes" id="UP000051084">
    <property type="component" value="Unassembled WGS sequence"/>
</dbReference>
<gene>
    <name evidence="2" type="ORF">FC21_GL001432</name>
</gene>
<name>A0A0R1URD7_9LACO</name>
<protein>
    <recommendedName>
        <fullName evidence="1">Core domain-containing protein</fullName>
    </recommendedName>
</protein>
<dbReference type="Gene3D" id="2.60.300.12">
    <property type="entry name" value="HesB-like domain"/>
    <property type="match status" value="1"/>
</dbReference>
<dbReference type="OrthoDB" id="2361502at2"/>
<proteinExistence type="predicted"/>
<dbReference type="AlphaFoldDB" id="A0A0R1URD7"/>